<dbReference type="InterPro" id="IPR046341">
    <property type="entry name" value="SET_dom_sf"/>
</dbReference>
<dbReference type="InterPro" id="IPR001214">
    <property type="entry name" value="SET_dom"/>
</dbReference>
<protein>
    <recommendedName>
        <fullName evidence="1">SET domain-containing protein</fullName>
    </recommendedName>
</protein>
<dbReference type="OrthoDB" id="341421at2759"/>
<dbReference type="InterPro" id="IPR050600">
    <property type="entry name" value="SETD3_SETD6_MTase"/>
</dbReference>
<evidence type="ECO:0000313" key="3">
    <source>
        <dbReference type="Proteomes" id="UP000594262"/>
    </source>
</evidence>
<dbReference type="PROSITE" id="PS50280">
    <property type="entry name" value="SET"/>
    <property type="match status" value="1"/>
</dbReference>
<dbReference type="GeneID" id="136821846"/>
<dbReference type="PANTHER" id="PTHR13271">
    <property type="entry name" value="UNCHARACTERIZED PUTATIVE METHYLTRANSFERASE"/>
    <property type="match status" value="1"/>
</dbReference>
<accession>A0A7M5WKF7</accession>
<dbReference type="Pfam" id="PF00856">
    <property type="entry name" value="SET"/>
    <property type="match status" value="1"/>
</dbReference>
<feature type="domain" description="SET" evidence="1">
    <location>
        <begin position="20"/>
        <end position="247"/>
    </location>
</feature>
<dbReference type="RefSeq" id="XP_066934186.1">
    <property type="nucleotide sequence ID" value="XM_067078085.1"/>
</dbReference>
<name>A0A7M5WKF7_9CNID</name>
<dbReference type="SUPFAM" id="SSF82199">
    <property type="entry name" value="SET domain"/>
    <property type="match status" value="1"/>
</dbReference>
<keyword evidence="3" id="KW-1185">Reference proteome</keyword>
<dbReference type="Proteomes" id="UP000594262">
    <property type="component" value="Unplaced"/>
</dbReference>
<sequence>MNSSIKELFIWSLNNGVQIRGLTIKDFPLSGRGVMTTRHINKNDLIIKIARRFLITFDTVLTSMKWCIRDESNHGLTAKDLFLFFILVEKWKGKASKFRIYIESIPETYTTPSCIPESKASLLPDFVSLERNKQRAKIAGHFKRLTHFLTAYQSKMKEKRLNFDDVMWAWNVVNTRSVYLNPRNLTCSLDAFTKLSEVDFALAPLLDMLNHESGAQVEAKFNTKSNHYEIRTFDSYEPKEQVFINYGSHGNRMLFFEYGFILPNNIHAVCPISRHLFLIHFPMNSQCQDSELLKIGISLEKMNCTREGYFNWAFINAAHILFEQHSPDIRKLPSQCVGGRCKVYERVLNLIHDLEKFYDNHLSKLRNEQNGALRQVFYLLENERNILYLAKEKWTTDCQIMLS</sequence>
<dbReference type="InterPro" id="IPR044429">
    <property type="entry name" value="SETD4_SET"/>
</dbReference>
<proteinExistence type="predicted"/>
<dbReference type="EnsemblMetazoa" id="CLYHEMT007285.1">
    <property type="protein sequence ID" value="CLYHEMP007285.1"/>
    <property type="gene ID" value="CLYHEMG007285"/>
</dbReference>
<evidence type="ECO:0000313" key="2">
    <source>
        <dbReference type="EnsemblMetazoa" id="CLYHEMP007285.1"/>
    </source>
</evidence>
<reference evidence="2" key="1">
    <citation type="submission" date="2021-01" db="UniProtKB">
        <authorList>
            <consortium name="EnsemblMetazoa"/>
        </authorList>
    </citation>
    <scope>IDENTIFICATION</scope>
</reference>
<dbReference type="CDD" id="cd19177">
    <property type="entry name" value="SET_SETD4"/>
    <property type="match status" value="1"/>
</dbReference>
<organism evidence="2 3">
    <name type="scientific">Clytia hemisphaerica</name>
    <dbReference type="NCBI Taxonomy" id="252671"/>
    <lineage>
        <taxon>Eukaryota</taxon>
        <taxon>Metazoa</taxon>
        <taxon>Cnidaria</taxon>
        <taxon>Hydrozoa</taxon>
        <taxon>Hydroidolina</taxon>
        <taxon>Leptothecata</taxon>
        <taxon>Obeliida</taxon>
        <taxon>Clytiidae</taxon>
        <taxon>Clytia</taxon>
    </lineage>
</organism>
<dbReference type="GO" id="GO:0016279">
    <property type="term" value="F:protein-lysine N-methyltransferase activity"/>
    <property type="evidence" value="ECO:0007669"/>
    <property type="project" value="InterPro"/>
</dbReference>
<dbReference type="AlphaFoldDB" id="A0A7M5WKF7"/>
<dbReference type="Gene3D" id="3.90.1410.10">
    <property type="entry name" value="set domain protein methyltransferase, domain 1"/>
    <property type="match status" value="1"/>
</dbReference>
<evidence type="ECO:0000259" key="1">
    <source>
        <dbReference type="PROSITE" id="PS50280"/>
    </source>
</evidence>
<dbReference type="PANTHER" id="PTHR13271:SF151">
    <property type="entry name" value="SET DOMAIN-CONTAINING PROTEIN 4"/>
    <property type="match status" value="1"/>
</dbReference>